<gene>
    <name evidence="1" type="ORF">JDW22_07490</name>
</gene>
<name>A0ABS1BT07_9NEIS</name>
<reference evidence="1 2" key="1">
    <citation type="journal article" date="2021" name="Pathogens">
        <title>Isolation and Characterization of Kingella bonacorsii sp. nov., A Novel Kingella Species Detected in a Stable Periodontitis Subject.</title>
        <authorList>
            <person name="Antezack A."/>
            <person name="Boxberger M."/>
            <person name="Rolland C."/>
            <person name="Monnet-Corti V."/>
            <person name="La Scola B."/>
        </authorList>
    </citation>
    <scope>NUCLEOTIDE SEQUENCE [LARGE SCALE GENOMIC DNA]</scope>
    <source>
        <strain evidence="1 2">Marseille-Q4569</strain>
    </source>
</reference>
<evidence type="ECO:0000313" key="1">
    <source>
        <dbReference type="EMBL" id="MBK0396421.1"/>
    </source>
</evidence>
<evidence type="ECO:0000313" key="2">
    <source>
        <dbReference type="Proteomes" id="UP000614058"/>
    </source>
</evidence>
<accession>A0ABS1BT07</accession>
<sequence>MGYRIGYQCFVNSEAAHDYLLSQQPPTITAEGLMIRPVKQGKDWYLNGQKIQLSFPECSLEEQIQLGAELAAPIIGIVSLIFLFRQIYSLIRSMSEQDEKPHD</sequence>
<dbReference type="Proteomes" id="UP000614058">
    <property type="component" value="Unassembled WGS sequence"/>
</dbReference>
<comment type="caution">
    <text evidence="1">The sequence shown here is derived from an EMBL/GenBank/DDBJ whole genome shotgun (WGS) entry which is preliminary data.</text>
</comment>
<keyword evidence="2" id="KW-1185">Reference proteome</keyword>
<organism evidence="1 2">
    <name type="scientific">Kingella bonacorsii</name>
    <dbReference type="NCBI Taxonomy" id="2796361"/>
    <lineage>
        <taxon>Bacteria</taxon>
        <taxon>Pseudomonadati</taxon>
        <taxon>Pseudomonadota</taxon>
        <taxon>Betaproteobacteria</taxon>
        <taxon>Neisseriales</taxon>
        <taxon>Neisseriaceae</taxon>
        <taxon>Kingella</taxon>
    </lineage>
</organism>
<dbReference type="RefSeq" id="WP_200522507.1">
    <property type="nucleotide sequence ID" value="NZ_JAEHNZ010000002.1"/>
</dbReference>
<protein>
    <submittedName>
        <fullName evidence="1">Uncharacterized protein</fullName>
    </submittedName>
</protein>
<proteinExistence type="predicted"/>
<dbReference type="EMBL" id="JAEHNZ010000002">
    <property type="protein sequence ID" value="MBK0396421.1"/>
    <property type="molecule type" value="Genomic_DNA"/>
</dbReference>